<sequence length="134" mass="14769">MTLEARQRDGRHTALLEIAYRVEYAQQVSGGTGETEIRFTALAIQGAFDADIQGLKRSGRGIGLMHFAQHIDARQTRGAADHAERTPSHHRRCIHRPSLAVLLEVLLNARIRAALTCVRPALCIESVIAAPIRI</sequence>
<accession>A0ABU9QZK5</accession>
<reference evidence="1 2" key="1">
    <citation type="submission" date="2024-01" db="EMBL/GenBank/DDBJ databases">
        <title>The diversity of rhizobia nodulating Mimosa spp. in eleven states of Brazil covering several biomes is determined by host plant, location, and edaphic factors.</title>
        <authorList>
            <person name="Rouws L."/>
            <person name="Barauna A."/>
            <person name="Beukes C."/>
            <person name="De Faria S.M."/>
            <person name="Gross E."/>
            <person name="Dos Reis Junior F.B."/>
            <person name="Simon M."/>
            <person name="Maluk M."/>
            <person name="Odee D.W."/>
            <person name="Kenicer G."/>
            <person name="Young J.P.W."/>
            <person name="Reis V.M."/>
            <person name="Zilli J."/>
            <person name="James E.K."/>
        </authorList>
    </citation>
    <scope>NUCLEOTIDE SEQUENCE [LARGE SCALE GENOMIC DNA]</scope>
    <source>
        <strain evidence="1 2">JPY530</strain>
    </source>
</reference>
<evidence type="ECO:0000313" key="2">
    <source>
        <dbReference type="Proteomes" id="UP001481677"/>
    </source>
</evidence>
<gene>
    <name evidence="1" type="ORF">V4C56_09905</name>
</gene>
<organism evidence="1 2">
    <name type="scientific">Paraburkholderia azotifigens</name>
    <dbReference type="NCBI Taxonomy" id="2057004"/>
    <lineage>
        <taxon>Bacteria</taxon>
        <taxon>Pseudomonadati</taxon>
        <taxon>Pseudomonadota</taxon>
        <taxon>Betaproteobacteria</taxon>
        <taxon>Burkholderiales</taxon>
        <taxon>Burkholderiaceae</taxon>
        <taxon>Paraburkholderia</taxon>
    </lineage>
</organism>
<proteinExistence type="predicted"/>
<protein>
    <submittedName>
        <fullName evidence="1">Uncharacterized protein</fullName>
    </submittedName>
</protein>
<keyword evidence="2" id="KW-1185">Reference proteome</keyword>
<comment type="caution">
    <text evidence="1">The sequence shown here is derived from an EMBL/GenBank/DDBJ whole genome shotgun (WGS) entry which is preliminary data.</text>
</comment>
<name>A0ABU9QZK5_9BURK</name>
<dbReference type="Proteomes" id="UP001481677">
    <property type="component" value="Unassembled WGS sequence"/>
</dbReference>
<dbReference type="EMBL" id="JAZHGA010000005">
    <property type="protein sequence ID" value="MEM5339943.1"/>
    <property type="molecule type" value="Genomic_DNA"/>
</dbReference>
<evidence type="ECO:0000313" key="1">
    <source>
        <dbReference type="EMBL" id="MEM5339943.1"/>
    </source>
</evidence>